<keyword evidence="1" id="KW-1133">Transmembrane helix</keyword>
<sequence length="312" mass="35459">MAQHTRFLSSFISQHSDRKDLRNSHHRLRLKTSLKLLLSITVGMSALLFMPVTAQNRTGLNPATSTQPIHISQQALARVGEQIYQNETGGKLENLVSWNVGENFPSLGIGHFIWYKAGERDKYEETFPALVAFLRQNGVPLPAILQKYPTAPWPNREAFNQAKARGELQELTQFLANTKDYQALFIFQRLQNALGKMKAVSQYPDFIEIKFYEVANAQNGLYALIDYVNFKGEGINTNERYQGEGWGLMQVLENMALTHNGQTKAEKDQAILADFRRSAEQVLTNRVNNADPAKGESRWLAGWKNRIQTYQP</sequence>
<protein>
    <submittedName>
        <fullName evidence="2">Uncharacterized protein</fullName>
    </submittedName>
</protein>
<keyword evidence="1" id="KW-0812">Transmembrane</keyword>
<keyword evidence="3" id="KW-1185">Reference proteome</keyword>
<keyword evidence="1" id="KW-0472">Membrane</keyword>
<accession>A0ABZ3BYN7</accession>
<evidence type="ECO:0000313" key="2">
    <source>
        <dbReference type="EMBL" id="WZW87658.1"/>
    </source>
</evidence>
<evidence type="ECO:0000313" key="3">
    <source>
        <dbReference type="Proteomes" id="UP001449178"/>
    </source>
</evidence>
<organism evidence="2 3">
    <name type="scientific">Ignatzschineria larvae DSM 13226</name>
    <dbReference type="NCBI Taxonomy" id="1111732"/>
    <lineage>
        <taxon>Bacteria</taxon>
        <taxon>Pseudomonadati</taxon>
        <taxon>Pseudomonadota</taxon>
        <taxon>Gammaproteobacteria</taxon>
        <taxon>Cardiobacteriales</taxon>
        <taxon>Ignatzschineriaceae</taxon>
        <taxon>Ignatzschineria</taxon>
    </lineage>
</organism>
<dbReference type="EMBL" id="CP150637">
    <property type="protein sequence ID" value="WZW87658.1"/>
    <property type="molecule type" value="Genomic_DNA"/>
</dbReference>
<feature type="transmembrane region" description="Helical" evidence="1">
    <location>
        <begin position="36"/>
        <end position="54"/>
    </location>
</feature>
<reference evidence="2 3" key="1">
    <citation type="submission" date="2024-03" db="EMBL/GenBank/DDBJ databases">
        <title>Complete Genome Sequence and Annotation of Ignatzschineria larvae DSM 13226.</title>
        <authorList>
            <person name="Cantrell E."/>
            <person name="Burcham Z.M."/>
        </authorList>
    </citation>
    <scope>NUCLEOTIDE SEQUENCE [LARGE SCALE GENOMIC DNA]</scope>
    <source>
        <strain evidence="2 3">DSM 13226</strain>
    </source>
</reference>
<evidence type="ECO:0000256" key="1">
    <source>
        <dbReference type="SAM" id="Phobius"/>
    </source>
</evidence>
<dbReference type="RefSeq" id="WP_156923316.1">
    <property type="nucleotide sequence ID" value="NZ_CP150637.1"/>
</dbReference>
<dbReference type="Proteomes" id="UP001449178">
    <property type="component" value="Chromosome"/>
</dbReference>
<gene>
    <name evidence="2" type="ORF">WMO13_09875</name>
</gene>
<name>A0ABZ3BYN7_9GAMM</name>
<proteinExistence type="predicted"/>